<proteinExistence type="predicted"/>
<evidence type="ECO:0000313" key="4">
    <source>
        <dbReference type="EMBL" id="CAA6829637.1"/>
    </source>
</evidence>
<evidence type="ECO:0000256" key="1">
    <source>
        <dbReference type="ARBA" id="ARBA00022801"/>
    </source>
</evidence>
<dbReference type="InterPro" id="IPR051056">
    <property type="entry name" value="Glycosyl_Hydrolase_73"/>
</dbReference>
<dbReference type="Gene3D" id="1.10.530.10">
    <property type="match status" value="1"/>
</dbReference>
<dbReference type="EMBL" id="CACVAQ010000507">
    <property type="protein sequence ID" value="CAA6829637.1"/>
    <property type="molecule type" value="Genomic_DNA"/>
</dbReference>
<evidence type="ECO:0000259" key="3">
    <source>
        <dbReference type="SMART" id="SM00047"/>
    </source>
</evidence>
<dbReference type="PANTHER" id="PTHR33308:SF9">
    <property type="entry name" value="PEPTIDOGLYCAN HYDROLASE FLGJ"/>
    <property type="match status" value="1"/>
</dbReference>
<sequence length="188" mass="20706">MLFKILFTASLLILLANSCTVSKTTTGANTSTTANSSAATRFTIAGPSNAVSYVEKYKKIAVTESIRTGIPASIKLAQGILESGYGGSPLAKNSNNHFGIKCGSGWSGKTVQYKGSCYRVFKNGTDAYKEHSYFLVKGSRYKDLFKLKRNDYKGWAKGLRKAGYATNPKYPSILIELIERYKLYNYDK</sequence>
<feature type="chain" id="PRO_5027790027" evidence="2">
    <location>
        <begin position="24"/>
        <end position="188"/>
    </location>
</feature>
<feature type="signal peptide" evidence="2">
    <location>
        <begin position="1"/>
        <end position="23"/>
    </location>
</feature>
<dbReference type="PANTHER" id="PTHR33308">
    <property type="entry name" value="PEPTIDOGLYCAN HYDROLASE FLGJ"/>
    <property type="match status" value="1"/>
</dbReference>
<dbReference type="GO" id="GO:0004040">
    <property type="term" value="F:amidase activity"/>
    <property type="evidence" value="ECO:0007669"/>
    <property type="project" value="InterPro"/>
</dbReference>
<dbReference type="AlphaFoldDB" id="A0A6S6UJ66"/>
<dbReference type="Pfam" id="PF01832">
    <property type="entry name" value="Glucosaminidase"/>
    <property type="match status" value="1"/>
</dbReference>
<name>A0A6S6UJ66_9BACT</name>
<dbReference type="SMART" id="SM00047">
    <property type="entry name" value="LYZ2"/>
    <property type="match status" value="1"/>
</dbReference>
<feature type="domain" description="Mannosyl-glycoprotein endo-beta-N-acetylglucosamidase-like" evidence="3">
    <location>
        <begin position="41"/>
        <end position="187"/>
    </location>
</feature>
<keyword evidence="1" id="KW-0378">Hydrolase</keyword>
<reference evidence="4" key="1">
    <citation type="submission" date="2020-01" db="EMBL/GenBank/DDBJ databases">
        <authorList>
            <person name="Meier V. D."/>
            <person name="Meier V D."/>
        </authorList>
    </citation>
    <scope>NUCLEOTIDE SEQUENCE</scope>
    <source>
        <strain evidence="4">HLG_WM_MAG_10</strain>
    </source>
</reference>
<keyword evidence="2" id="KW-0732">Signal</keyword>
<evidence type="ECO:0000256" key="2">
    <source>
        <dbReference type="SAM" id="SignalP"/>
    </source>
</evidence>
<protein>
    <submittedName>
        <fullName evidence="4">Hemagglutinin</fullName>
    </submittedName>
</protein>
<organism evidence="4">
    <name type="scientific">uncultured Aureispira sp</name>
    <dbReference type="NCBI Taxonomy" id="1331704"/>
    <lineage>
        <taxon>Bacteria</taxon>
        <taxon>Pseudomonadati</taxon>
        <taxon>Bacteroidota</taxon>
        <taxon>Saprospiria</taxon>
        <taxon>Saprospirales</taxon>
        <taxon>Saprospiraceae</taxon>
        <taxon>Aureispira</taxon>
        <taxon>environmental samples</taxon>
    </lineage>
</organism>
<gene>
    <name evidence="4" type="ORF">HELGO_WM25272</name>
</gene>
<accession>A0A6S6UJ66</accession>
<dbReference type="InterPro" id="IPR002901">
    <property type="entry name" value="MGlyc_endo_b_GlcNAc-like_dom"/>
</dbReference>